<dbReference type="Pfam" id="PF13271">
    <property type="entry name" value="DUF4062"/>
    <property type="match status" value="1"/>
</dbReference>
<evidence type="ECO:0000313" key="3">
    <source>
        <dbReference type="Proteomes" id="UP000217771"/>
    </source>
</evidence>
<dbReference type="InterPro" id="IPR025139">
    <property type="entry name" value="DUF4062"/>
</dbReference>
<protein>
    <recommendedName>
        <fullName evidence="1">DUF4062 domain-containing protein</fullName>
    </recommendedName>
</protein>
<keyword evidence="3" id="KW-1185">Reference proteome</keyword>
<organism evidence="2 3">
    <name type="scientific">Halomonas salipaludis</name>
    <dbReference type="NCBI Taxonomy" id="2032625"/>
    <lineage>
        <taxon>Bacteria</taxon>
        <taxon>Pseudomonadati</taxon>
        <taxon>Pseudomonadota</taxon>
        <taxon>Gammaproteobacteria</taxon>
        <taxon>Oceanospirillales</taxon>
        <taxon>Halomonadaceae</taxon>
        <taxon>Halomonas</taxon>
    </lineage>
</organism>
<dbReference type="Proteomes" id="UP000217771">
    <property type="component" value="Unassembled WGS sequence"/>
</dbReference>
<sequence>MKNYRPTIFLSSTFSDLENHRKILLDTFRKFQLPCIAMEDFGARPGNSLEECIKAVQQADLFVLIVGTKYGSCPDGDVSITELEYQAAIIKKLDVYVYIINEKEHSIKAIHVENDEKREKLRKFIGKLSDNHIYAKFDSPEDLVVTLSSDMVRVVTAYEVEKSIADMLEKQKYTQQSYVAAEFSYDLEQSQLKIDNEFMSKIRSRKKFSEHMIGLYLATHISEDNFEVLKGFVSFEAATWRSLIFFLTDSGINEEKISQEIICTFDLDYLRLLIKLSGDLSLQGTLDSICIAARSVNGSCLMEIVNKYRYIATPFFQVVSDSLSNMKNIDIFLLEIHMEESKKSNHYQAYNAFKNAKKKLKV</sequence>
<dbReference type="EMBL" id="NSKB01000002">
    <property type="protein sequence ID" value="PAU78379.1"/>
    <property type="molecule type" value="Genomic_DNA"/>
</dbReference>
<comment type="caution">
    <text evidence="2">The sequence shown here is derived from an EMBL/GenBank/DDBJ whole genome shotgun (WGS) entry which is preliminary data.</text>
</comment>
<accession>A0A2A2F180</accession>
<feature type="domain" description="DUF4062" evidence="1">
    <location>
        <begin position="8"/>
        <end position="88"/>
    </location>
</feature>
<dbReference type="OrthoDB" id="72299at2"/>
<dbReference type="AlphaFoldDB" id="A0A2A2F180"/>
<reference evidence="2 3" key="1">
    <citation type="submission" date="2017-08" db="EMBL/GenBank/DDBJ databases">
        <title>Halomonas alkalisoli sp. nov., isolated from saline alkaline soil.</title>
        <authorList>
            <person name="Wang D."/>
            <person name="Zhang G."/>
        </authorList>
    </citation>
    <scope>NUCLEOTIDE SEQUENCE [LARGE SCALE GENOMIC DNA]</scope>
    <source>
        <strain evidence="2 3">WRN001</strain>
    </source>
</reference>
<dbReference type="RefSeq" id="WP_095620052.1">
    <property type="nucleotide sequence ID" value="NZ_NSKB01000002.1"/>
</dbReference>
<proteinExistence type="predicted"/>
<gene>
    <name evidence="2" type="ORF">CK498_06635</name>
</gene>
<evidence type="ECO:0000259" key="1">
    <source>
        <dbReference type="Pfam" id="PF13271"/>
    </source>
</evidence>
<name>A0A2A2F180_9GAMM</name>
<evidence type="ECO:0000313" key="2">
    <source>
        <dbReference type="EMBL" id="PAU78379.1"/>
    </source>
</evidence>